<reference evidence="1" key="1">
    <citation type="journal article" date="2022" name="bioRxiv">
        <title>Sequencing and chromosome-scale assembly of the giantPleurodeles waltlgenome.</title>
        <authorList>
            <person name="Brown T."/>
            <person name="Elewa A."/>
            <person name="Iarovenko S."/>
            <person name="Subramanian E."/>
            <person name="Araus A.J."/>
            <person name="Petzold A."/>
            <person name="Susuki M."/>
            <person name="Suzuki K.-i.T."/>
            <person name="Hayashi T."/>
            <person name="Toyoda A."/>
            <person name="Oliveira C."/>
            <person name="Osipova E."/>
            <person name="Leigh N.D."/>
            <person name="Simon A."/>
            <person name="Yun M.H."/>
        </authorList>
    </citation>
    <scope>NUCLEOTIDE SEQUENCE</scope>
    <source>
        <strain evidence="1">20211129_DDA</strain>
        <tissue evidence="1">Liver</tissue>
    </source>
</reference>
<dbReference type="GO" id="GO:0072354">
    <property type="term" value="F:histone H3T3 kinase activity"/>
    <property type="evidence" value="ECO:0007669"/>
    <property type="project" value="TreeGrafter"/>
</dbReference>
<name>A0AAV7KQ75_PLEWA</name>
<accession>A0AAV7KQ75</accession>
<dbReference type="AlphaFoldDB" id="A0AAV7KQ75"/>
<proteinExistence type="predicted"/>
<comment type="caution">
    <text evidence="1">The sequence shown here is derived from an EMBL/GenBank/DDBJ whole genome shotgun (WGS) entry which is preliminary data.</text>
</comment>
<dbReference type="GO" id="GO:0005737">
    <property type="term" value="C:cytoplasm"/>
    <property type="evidence" value="ECO:0007669"/>
    <property type="project" value="TreeGrafter"/>
</dbReference>
<evidence type="ECO:0000313" key="2">
    <source>
        <dbReference type="Proteomes" id="UP001066276"/>
    </source>
</evidence>
<dbReference type="GO" id="GO:0000278">
    <property type="term" value="P:mitotic cell cycle"/>
    <property type="evidence" value="ECO:0007669"/>
    <property type="project" value="TreeGrafter"/>
</dbReference>
<feature type="non-terminal residue" evidence="1">
    <location>
        <position position="82"/>
    </location>
</feature>
<dbReference type="PANTHER" id="PTHR24419:SF18">
    <property type="entry name" value="SERINE_THREONINE-PROTEIN KINASE HASPIN"/>
    <property type="match status" value="1"/>
</dbReference>
<dbReference type="GO" id="GO:0005634">
    <property type="term" value="C:nucleus"/>
    <property type="evidence" value="ECO:0007669"/>
    <property type="project" value="TreeGrafter"/>
</dbReference>
<dbReference type="Pfam" id="PF12330">
    <property type="entry name" value="Haspin_kinase"/>
    <property type="match status" value="1"/>
</dbReference>
<dbReference type="GO" id="GO:0035556">
    <property type="term" value="P:intracellular signal transduction"/>
    <property type="evidence" value="ECO:0007669"/>
    <property type="project" value="TreeGrafter"/>
</dbReference>
<dbReference type="Gene3D" id="1.10.510.10">
    <property type="entry name" value="Transferase(Phosphotransferase) domain 1"/>
    <property type="match status" value="1"/>
</dbReference>
<gene>
    <name evidence="1" type="ORF">NDU88_001707</name>
</gene>
<evidence type="ECO:0000313" key="1">
    <source>
        <dbReference type="EMBL" id="KAJ1081526.1"/>
    </source>
</evidence>
<dbReference type="PANTHER" id="PTHR24419">
    <property type="entry name" value="INTERLEUKIN-1 RECEPTOR-ASSOCIATED KINASE"/>
    <property type="match status" value="1"/>
</dbReference>
<dbReference type="EMBL" id="JANPWB010000016">
    <property type="protein sequence ID" value="KAJ1081526.1"/>
    <property type="molecule type" value="Genomic_DNA"/>
</dbReference>
<keyword evidence="2" id="KW-1185">Reference proteome</keyword>
<protein>
    <submittedName>
        <fullName evidence="1">Uncharacterized protein</fullName>
    </submittedName>
</protein>
<feature type="non-terminal residue" evidence="1">
    <location>
        <position position="1"/>
    </location>
</feature>
<organism evidence="1 2">
    <name type="scientific">Pleurodeles waltl</name>
    <name type="common">Iberian ribbed newt</name>
    <dbReference type="NCBI Taxonomy" id="8319"/>
    <lineage>
        <taxon>Eukaryota</taxon>
        <taxon>Metazoa</taxon>
        <taxon>Chordata</taxon>
        <taxon>Craniata</taxon>
        <taxon>Vertebrata</taxon>
        <taxon>Euteleostomi</taxon>
        <taxon>Amphibia</taxon>
        <taxon>Batrachia</taxon>
        <taxon>Caudata</taxon>
        <taxon>Salamandroidea</taxon>
        <taxon>Salamandridae</taxon>
        <taxon>Pleurodelinae</taxon>
        <taxon>Pleurodeles</taxon>
    </lineage>
</organism>
<dbReference type="Proteomes" id="UP001066276">
    <property type="component" value="Chromosome 12"/>
</dbReference>
<sequence length="82" mass="9452">DLHWGNVLVKKTSVSTIKYKLNGSTRQIPTHKIEVNIIDYTLSRLEKDGLTVFCDISADEELFHGEGDYQFDIYRSMKEENG</sequence>